<keyword evidence="4 6" id="KW-1133">Transmembrane helix</keyword>
<protein>
    <submittedName>
        <fullName evidence="8">DUF3817 domain-containing protein</fullName>
    </submittedName>
</protein>
<name>A0A5N1IPR5_9BACT</name>
<evidence type="ECO:0000313" key="9">
    <source>
        <dbReference type="Proteomes" id="UP000326570"/>
    </source>
</evidence>
<keyword evidence="9" id="KW-1185">Reference proteome</keyword>
<evidence type="ECO:0000313" key="8">
    <source>
        <dbReference type="EMBL" id="KAA9331867.1"/>
    </source>
</evidence>
<dbReference type="NCBIfam" id="TIGR03954">
    <property type="entry name" value="integ_memb_HG"/>
    <property type="match status" value="1"/>
</dbReference>
<sequence length="106" mass="11883">MNTPLKRLHVIGIIEGISALLLFFVAMPLKYLLDMPLAVKYTGWAHGLLFMLYIGALLHAAFAYRWSILKIAMGFVASVLPFGTFVFDAKVVKQQQTKAEREKVLA</sequence>
<evidence type="ECO:0000256" key="6">
    <source>
        <dbReference type="SAM" id="Phobius"/>
    </source>
</evidence>
<feature type="transmembrane region" description="Helical" evidence="6">
    <location>
        <begin position="68"/>
        <end position="87"/>
    </location>
</feature>
<comment type="subcellular location">
    <subcellularLocation>
        <location evidence="1">Cell membrane</location>
        <topology evidence="1">Multi-pass membrane protein</topology>
    </subcellularLocation>
</comment>
<keyword evidence="5 6" id="KW-0472">Membrane</keyword>
<dbReference type="AlphaFoldDB" id="A0A5N1IPR5"/>
<organism evidence="8 9">
    <name type="scientific">Adhaeribacter soli</name>
    <dbReference type="NCBI Taxonomy" id="2607655"/>
    <lineage>
        <taxon>Bacteria</taxon>
        <taxon>Pseudomonadati</taxon>
        <taxon>Bacteroidota</taxon>
        <taxon>Cytophagia</taxon>
        <taxon>Cytophagales</taxon>
        <taxon>Hymenobacteraceae</taxon>
        <taxon>Adhaeribacter</taxon>
    </lineage>
</organism>
<keyword evidence="3 6" id="KW-0812">Transmembrane</keyword>
<evidence type="ECO:0000256" key="5">
    <source>
        <dbReference type="ARBA" id="ARBA00023136"/>
    </source>
</evidence>
<comment type="caution">
    <text evidence="8">The sequence shown here is derived from an EMBL/GenBank/DDBJ whole genome shotgun (WGS) entry which is preliminary data.</text>
</comment>
<evidence type="ECO:0000256" key="3">
    <source>
        <dbReference type="ARBA" id="ARBA00022692"/>
    </source>
</evidence>
<dbReference type="PANTHER" id="PTHR40077:SF1">
    <property type="entry name" value="MEMBRANE PROTEIN"/>
    <property type="match status" value="1"/>
</dbReference>
<dbReference type="PANTHER" id="PTHR40077">
    <property type="entry name" value="MEMBRANE PROTEIN-RELATED"/>
    <property type="match status" value="1"/>
</dbReference>
<dbReference type="GO" id="GO:0005886">
    <property type="term" value="C:plasma membrane"/>
    <property type="evidence" value="ECO:0007669"/>
    <property type="project" value="UniProtKB-SubCell"/>
</dbReference>
<gene>
    <name evidence="8" type="ORF">F0P94_13800</name>
</gene>
<reference evidence="8 9" key="1">
    <citation type="submission" date="2019-09" db="EMBL/GenBank/DDBJ databases">
        <title>Genome sequence of Adhaeribacter sp. M2.</title>
        <authorList>
            <person name="Srinivasan S."/>
        </authorList>
    </citation>
    <scope>NUCLEOTIDE SEQUENCE [LARGE SCALE GENOMIC DNA]</scope>
    <source>
        <strain evidence="8 9">M2</strain>
    </source>
</reference>
<proteinExistence type="predicted"/>
<dbReference type="Pfam" id="PF12823">
    <property type="entry name" value="DUF3817"/>
    <property type="match status" value="1"/>
</dbReference>
<dbReference type="InterPro" id="IPR023845">
    <property type="entry name" value="DUF3817_TM"/>
</dbReference>
<feature type="transmembrane region" description="Helical" evidence="6">
    <location>
        <begin position="6"/>
        <end position="29"/>
    </location>
</feature>
<accession>A0A5N1IPR5</accession>
<evidence type="ECO:0000259" key="7">
    <source>
        <dbReference type="Pfam" id="PF12823"/>
    </source>
</evidence>
<evidence type="ECO:0000256" key="4">
    <source>
        <dbReference type="ARBA" id="ARBA00022989"/>
    </source>
</evidence>
<evidence type="ECO:0000256" key="1">
    <source>
        <dbReference type="ARBA" id="ARBA00004651"/>
    </source>
</evidence>
<dbReference type="EMBL" id="VTWT01000007">
    <property type="protein sequence ID" value="KAA9331867.1"/>
    <property type="molecule type" value="Genomic_DNA"/>
</dbReference>
<feature type="transmembrane region" description="Helical" evidence="6">
    <location>
        <begin position="41"/>
        <end position="62"/>
    </location>
</feature>
<feature type="domain" description="DUF3817" evidence="7">
    <location>
        <begin position="5"/>
        <end position="92"/>
    </location>
</feature>
<keyword evidence="2" id="KW-1003">Cell membrane</keyword>
<evidence type="ECO:0000256" key="2">
    <source>
        <dbReference type="ARBA" id="ARBA00022475"/>
    </source>
</evidence>
<dbReference type="Proteomes" id="UP000326570">
    <property type="component" value="Unassembled WGS sequence"/>
</dbReference>
<dbReference type="RefSeq" id="WP_150904476.1">
    <property type="nucleotide sequence ID" value="NZ_VTWT01000007.1"/>
</dbReference>